<dbReference type="PANTHER" id="PTHR13847:SF201">
    <property type="entry name" value="PUTATIBE OXIDOREDUCTASE"/>
    <property type="match status" value="1"/>
</dbReference>
<organism evidence="2 3">
    <name type="scientific">Kouleothrix aurantiaca</name>
    <dbReference type="NCBI Taxonomy" id="186479"/>
    <lineage>
        <taxon>Bacteria</taxon>
        <taxon>Bacillati</taxon>
        <taxon>Chloroflexota</taxon>
        <taxon>Chloroflexia</taxon>
        <taxon>Chloroflexales</taxon>
        <taxon>Roseiflexineae</taxon>
        <taxon>Roseiflexaceae</taxon>
        <taxon>Kouleothrix</taxon>
    </lineage>
</organism>
<accession>A0A0P9D1R6</accession>
<comment type="caution">
    <text evidence="2">The sequence shown here is derived from an EMBL/GenBank/DDBJ whole genome shotgun (WGS) entry which is preliminary data.</text>
</comment>
<dbReference type="GO" id="GO:0005737">
    <property type="term" value="C:cytoplasm"/>
    <property type="evidence" value="ECO:0007669"/>
    <property type="project" value="TreeGrafter"/>
</dbReference>
<dbReference type="PATRIC" id="fig|186479.3.peg.8098"/>
<evidence type="ECO:0000313" key="3">
    <source>
        <dbReference type="Proteomes" id="UP000050509"/>
    </source>
</evidence>
<dbReference type="SUPFAM" id="SSF51905">
    <property type="entry name" value="FAD/NAD(P)-binding domain"/>
    <property type="match status" value="1"/>
</dbReference>
<protein>
    <submittedName>
        <fullName evidence="2">FAD-dependent oxidoreductase</fullName>
    </submittedName>
</protein>
<feature type="domain" description="FAD dependent oxidoreductase" evidence="1">
    <location>
        <begin position="30"/>
        <end position="385"/>
    </location>
</feature>
<gene>
    <name evidence="2" type="ORF">SE17_12870</name>
</gene>
<dbReference type="PANTHER" id="PTHR13847">
    <property type="entry name" value="SARCOSINE DEHYDROGENASE-RELATED"/>
    <property type="match status" value="1"/>
</dbReference>
<dbReference type="Proteomes" id="UP000050509">
    <property type="component" value="Unassembled WGS sequence"/>
</dbReference>
<evidence type="ECO:0000259" key="1">
    <source>
        <dbReference type="Pfam" id="PF01266"/>
    </source>
</evidence>
<dbReference type="Pfam" id="PF01266">
    <property type="entry name" value="DAO"/>
    <property type="match status" value="1"/>
</dbReference>
<dbReference type="AlphaFoldDB" id="A0A0P9D1R6"/>
<dbReference type="EMBL" id="LJCR01000403">
    <property type="protein sequence ID" value="KPV52874.1"/>
    <property type="molecule type" value="Genomic_DNA"/>
</dbReference>
<evidence type="ECO:0000313" key="2">
    <source>
        <dbReference type="EMBL" id="KPV52874.1"/>
    </source>
</evidence>
<name>A0A0P9D1R6_9CHLR</name>
<keyword evidence="3" id="KW-1185">Reference proteome</keyword>
<dbReference type="Gene3D" id="3.30.9.10">
    <property type="entry name" value="D-Amino Acid Oxidase, subunit A, domain 2"/>
    <property type="match status" value="1"/>
</dbReference>
<reference evidence="2 3" key="1">
    <citation type="submission" date="2015-09" db="EMBL/GenBank/DDBJ databases">
        <title>Draft genome sequence of Kouleothrix aurantiaca JCM 19913.</title>
        <authorList>
            <person name="Hemp J."/>
        </authorList>
    </citation>
    <scope>NUCLEOTIDE SEQUENCE [LARGE SCALE GENOMIC DNA]</scope>
    <source>
        <strain evidence="2 3">COM-B</strain>
    </source>
</reference>
<dbReference type="InterPro" id="IPR006076">
    <property type="entry name" value="FAD-dep_OxRdtase"/>
</dbReference>
<sequence>MDLKSGYPFWPIKNGLIQSYPTLAEDLRSDVAVIGGGITGALVAYHLAKAGVGVVVLDRRDIATGSTSASTALLQYEVDTHLADLIGMVGREHAVRSYHLCLEAIHKIGRLTEELGDDCGYMPKKSLYVASTKRDVPALRDEYEARRAAGIRLDFLERSDVTSRFSFDYPAALLSYDAAQVDAYRLTHALLRAAAGMGARVYDRTTVAKYEHEADGVTLTTDRGCRVHVRRVAVAAGFETQQYLKQKVVNFKSTYAFISEPSGPIDGWGEDGCLIWESARPYLYMRTTDDGRVLVGGEDDLFDSDAKRDRRLPKKTERLMKRYNAMFPRGPIEVAYAWAGTFGETKDGLAYIGETPEWPNGYFALGYGGNGITYSLIAAEIIRDLFTGTPNPDAAIFRFDR</sequence>
<dbReference type="InterPro" id="IPR036188">
    <property type="entry name" value="FAD/NAD-bd_sf"/>
</dbReference>
<dbReference type="Gene3D" id="3.50.50.60">
    <property type="entry name" value="FAD/NAD(P)-binding domain"/>
    <property type="match status" value="1"/>
</dbReference>
<proteinExistence type="predicted"/>